<dbReference type="SUPFAM" id="SSF53187">
    <property type="entry name" value="Zn-dependent exopeptidases"/>
    <property type="match status" value="1"/>
</dbReference>
<evidence type="ECO:0000313" key="5">
    <source>
        <dbReference type="EMBL" id="GHH66813.1"/>
    </source>
</evidence>
<name>A0A919FJL0_9MICO</name>
<accession>A0A919FJL0</accession>
<feature type="domain" description="Peptidase M20 dimerisation" evidence="4">
    <location>
        <begin position="194"/>
        <end position="344"/>
    </location>
</feature>
<dbReference type="EMBL" id="BNAS01000001">
    <property type="protein sequence ID" value="GHH66813.1"/>
    <property type="molecule type" value="Genomic_DNA"/>
</dbReference>
<dbReference type="PANTHER" id="PTHR43270">
    <property type="entry name" value="BETA-ALA-HIS DIPEPTIDASE"/>
    <property type="match status" value="1"/>
</dbReference>
<dbReference type="GO" id="GO:0006508">
    <property type="term" value="P:proteolysis"/>
    <property type="evidence" value="ECO:0007669"/>
    <property type="project" value="UniProtKB-KW"/>
</dbReference>
<gene>
    <name evidence="5" type="ORF">GCM10017772_07430</name>
</gene>
<evidence type="ECO:0000313" key="6">
    <source>
        <dbReference type="Proteomes" id="UP000627369"/>
    </source>
</evidence>
<dbReference type="Proteomes" id="UP000627369">
    <property type="component" value="Unassembled WGS sequence"/>
</dbReference>
<comment type="caution">
    <text evidence="5">The sequence shown here is derived from an EMBL/GenBank/DDBJ whole genome shotgun (WGS) entry which is preliminary data.</text>
</comment>
<dbReference type="InterPro" id="IPR011650">
    <property type="entry name" value="Peptidase_M20_dimer"/>
</dbReference>
<dbReference type="NCBIfam" id="NF005914">
    <property type="entry name" value="PRK07907.1"/>
    <property type="match status" value="1"/>
</dbReference>
<dbReference type="GO" id="GO:0008233">
    <property type="term" value="F:peptidase activity"/>
    <property type="evidence" value="ECO:0007669"/>
    <property type="project" value="UniProtKB-KW"/>
</dbReference>
<keyword evidence="1" id="KW-0645">Protease</keyword>
<dbReference type="InterPro" id="IPR002933">
    <property type="entry name" value="Peptidase_M20"/>
</dbReference>
<dbReference type="RefSeq" id="WP_189667886.1">
    <property type="nucleotide sequence ID" value="NZ_BNAS01000001.1"/>
</dbReference>
<evidence type="ECO:0000256" key="3">
    <source>
        <dbReference type="ARBA" id="ARBA00022801"/>
    </source>
</evidence>
<organism evidence="5 6">
    <name type="scientific">Promicromonospora soli</name>
    <dbReference type="NCBI Taxonomy" id="2035533"/>
    <lineage>
        <taxon>Bacteria</taxon>
        <taxon>Bacillati</taxon>
        <taxon>Actinomycetota</taxon>
        <taxon>Actinomycetes</taxon>
        <taxon>Micrococcales</taxon>
        <taxon>Promicromonosporaceae</taxon>
        <taxon>Promicromonospora</taxon>
    </lineage>
</organism>
<dbReference type="Gene3D" id="3.30.70.360">
    <property type="match status" value="1"/>
</dbReference>
<dbReference type="AlphaFoldDB" id="A0A919FJL0"/>
<proteinExistence type="predicted"/>
<protein>
    <submittedName>
        <fullName evidence="5">Dipeptidase</fullName>
    </submittedName>
</protein>
<dbReference type="GO" id="GO:0046872">
    <property type="term" value="F:metal ion binding"/>
    <property type="evidence" value="ECO:0007669"/>
    <property type="project" value="UniProtKB-KW"/>
</dbReference>
<evidence type="ECO:0000256" key="1">
    <source>
        <dbReference type="ARBA" id="ARBA00022670"/>
    </source>
</evidence>
<keyword evidence="2" id="KW-0479">Metal-binding</keyword>
<dbReference type="InterPro" id="IPR051458">
    <property type="entry name" value="Cyt/Met_Dipeptidase"/>
</dbReference>
<reference evidence="5" key="2">
    <citation type="submission" date="2020-09" db="EMBL/GenBank/DDBJ databases">
        <authorList>
            <person name="Sun Q."/>
            <person name="Zhou Y."/>
        </authorList>
    </citation>
    <scope>NUCLEOTIDE SEQUENCE</scope>
    <source>
        <strain evidence="5">CGMCC 4.7398</strain>
    </source>
</reference>
<reference evidence="5" key="1">
    <citation type="journal article" date="2014" name="Int. J. Syst. Evol. Microbiol.">
        <title>Complete genome sequence of Corynebacterium casei LMG S-19264T (=DSM 44701T), isolated from a smear-ripened cheese.</title>
        <authorList>
            <consortium name="US DOE Joint Genome Institute (JGI-PGF)"/>
            <person name="Walter F."/>
            <person name="Albersmeier A."/>
            <person name="Kalinowski J."/>
            <person name="Ruckert C."/>
        </authorList>
    </citation>
    <scope>NUCLEOTIDE SEQUENCE</scope>
    <source>
        <strain evidence="5">CGMCC 4.7398</strain>
    </source>
</reference>
<dbReference type="PANTHER" id="PTHR43270:SF12">
    <property type="entry name" value="SUCCINYL-DIAMINOPIMELATE DESUCCINYLASE"/>
    <property type="match status" value="1"/>
</dbReference>
<evidence type="ECO:0000256" key="2">
    <source>
        <dbReference type="ARBA" id="ARBA00022723"/>
    </source>
</evidence>
<dbReference type="Pfam" id="PF07687">
    <property type="entry name" value="M20_dimer"/>
    <property type="match status" value="1"/>
</dbReference>
<dbReference type="Pfam" id="PF01546">
    <property type="entry name" value="Peptidase_M20"/>
    <property type="match status" value="1"/>
</dbReference>
<keyword evidence="6" id="KW-1185">Reference proteome</keyword>
<sequence length="455" mass="48055">MTTQLRALVEKEMPRVRDELAELVAFRSVADPRQFPPEECERAARWVLTRFADVGFEDAHLERTADGSMAVVGSRSSPHPASPTVLLYAHYDVQPPLDESAWRTPPFELTEADGRWYGRGSADCKGNIVMLLAALRALAEVPVHLKLVVEGSEEQGTGGLEAFVPEHADLLRADAVLVCDTGNAAVGHPAATVSLRGMVNAVLTLQALGSEVHSGMFGGPAPDALAALVAVLATLRDEHGNTTIAGLDNSGTWSGEAYPPDQFRWDATVIEGVSLLGDGSVADMLWARPALTILGIDCPPVVGSASAVTPRASARLNLRVPPGTTAHKARQALESHLRAAAPWGVAVQVTLEAEGEPFRASVDGPAFQALAAALEEAYRRPMTKLGQGGSIPLCNVFADTYPGAEIILVGVEEPLAAIHAPNESVDPGEIANMAIGTARFLQRYGEAAETRTAPA</sequence>
<evidence type="ECO:0000259" key="4">
    <source>
        <dbReference type="Pfam" id="PF07687"/>
    </source>
</evidence>
<keyword evidence="3" id="KW-0378">Hydrolase</keyword>
<dbReference type="Gene3D" id="3.40.630.10">
    <property type="entry name" value="Zn peptidases"/>
    <property type="match status" value="1"/>
</dbReference>